<dbReference type="STRING" id="545619.SAMN04489860_0314"/>
<dbReference type="PANTHER" id="PTHR33545:SF5">
    <property type="entry name" value="UPF0750 MEMBRANE PROTEIN YITT"/>
    <property type="match status" value="1"/>
</dbReference>
<evidence type="ECO:0000256" key="3">
    <source>
        <dbReference type="ARBA" id="ARBA00022692"/>
    </source>
</evidence>
<accession>A0A1H1MR85</accession>
<evidence type="ECO:0000256" key="1">
    <source>
        <dbReference type="ARBA" id="ARBA00004651"/>
    </source>
</evidence>
<evidence type="ECO:0000313" key="8">
    <source>
        <dbReference type="Proteomes" id="UP000185663"/>
    </source>
</evidence>
<proteinExistence type="predicted"/>
<feature type="transmembrane region" description="Helical" evidence="6">
    <location>
        <begin position="23"/>
        <end position="56"/>
    </location>
</feature>
<keyword evidence="4 6" id="KW-1133">Transmembrane helix</keyword>
<name>A0A1H1MR85_9CELL</name>
<evidence type="ECO:0000256" key="6">
    <source>
        <dbReference type="SAM" id="Phobius"/>
    </source>
</evidence>
<organism evidence="7 8">
    <name type="scientific">Paraoerskovia marina</name>
    <dbReference type="NCBI Taxonomy" id="545619"/>
    <lineage>
        <taxon>Bacteria</taxon>
        <taxon>Bacillati</taxon>
        <taxon>Actinomycetota</taxon>
        <taxon>Actinomycetes</taxon>
        <taxon>Micrococcales</taxon>
        <taxon>Cellulomonadaceae</taxon>
        <taxon>Paraoerskovia</taxon>
    </lineage>
</organism>
<dbReference type="EMBL" id="LT629776">
    <property type="protein sequence ID" value="SDR89304.1"/>
    <property type="molecule type" value="Genomic_DNA"/>
</dbReference>
<keyword evidence="5 6" id="KW-0472">Membrane</keyword>
<dbReference type="Pfam" id="PF02588">
    <property type="entry name" value="YitT_membrane"/>
    <property type="match status" value="1"/>
</dbReference>
<feature type="transmembrane region" description="Helical" evidence="6">
    <location>
        <begin position="63"/>
        <end position="82"/>
    </location>
</feature>
<keyword evidence="8" id="KW-1185">Reference proteome</keyword>
<dbReference type="GO" id="GO:0005886">
    <property type="term" value="C:plasma membrane"/>
    <property type="evidence" value="ECO:0007669"/>
    <property type="project" value="UniProtKB-SubCell"/>
</dbReference>
<reference evidence="7 8" key="1">
    <citation type="submission" date="2016-10" db="EMBL/GenBank/DDBJ databases">
        <authorList>
            <person name="de Groot N.N."/>
        </authorList>
    </citation>
    <scope>NUCLEOTIDE SEQUENCE [LARGE SCALE GENOMIC DNA]</scope>
    <source>
        <strain evidence="7 8">DSM 22126</strain>
    </source>
</reference>
<dbReference type="OrthoDB" id="3296441at2"/>
<dbReference type="InterPro" id="IPR003740">
    <property type="entry name" value="YitT"/>
</dbReference>
<dbReference type="AlphaFoldDB" id="A0A1H1MR85"/>
<gene>
    <name evidence="7" type="ORF">SAMN04489860_0314</name>
</gene>
<evidence type="ECO:0000256" key="2">
    <source>
        <dbReference type="ARBA" id="ARBA00022475"/>
    </source>
</evidence>
<dbReference type="eggNOG" id="COG1284">
    <property type="taxonomic scope" value="Bacteria"/>
</dbReference>
<feature type="transmembrane region" description="Helical" evidence="6">
    <location>
        <begin position="117"/>
        <end position="136"/>
    </location>
</feature>
<dbReference type="PANTHER" id="PTHR33545">
    <property type="entry name" value="UPF0750 MEMBRANE PROTEIN YITT-RELATED"/>
    <property type="match status" value="1"/>
</dbReference>
<keyword evidence="3 6" id="KW-0812">Transmembrane</keyword>
<dbReference type="RefSeq" id="WP_083371327.1">
    <property type="nucleotide sequence ID" value="NZ_LT629776.1"/>
</dbReference>
<protein>
    <submittedName>
        <fullName evidence="7">Uncharacterized 5xTM membrane BCR, YitT family COG1284</fullName>
    </submittedName>
</protein>
<evidence type="ECO:0000256" key="5">
    <source>
        <dbReference type="ARBA" id="ARBA00023136"/>
    </source>
</evidence>
<sequence>MADARPQSDLSPDDVKHSALEDVVGILTGTFVVSLGLFLLSSVGAVTGGTAGLALLVSYAVDLPFSWLFALVNLPFFLLAIWKKGWNFTVRTGISIGIVSLLSELHPVMFGEIDLPVVYGVLAGNLLAGVGLLIVFRHGSSIGGFNIVAIVAQDRLGWRAGYVQMGLDTTVILLSFTVVAPGTVLISALGAVVLNLVLAMNHRPGRYAGY</sequence>
<keyword evidence="2" id="KW-1003">Cell membrane</keyword>
<evidence type="ECO:0000256" key="4">
    <source>
        <dbReference type="ARBA" id="ARBA00022989"/>
    </source>
</evidence>
<dbReference type="Proteomes" id="UP000185663">
    <property type="component" value="Chromosome I"/>
</dbReference>
<evidence type="ECO:0000313" key="7">
    <source>
        <dbReference type="EMBL" id="SDR89304.1"/>
    </source>
</evidence>
<dbReference type="InterPro" id="IPR051461">
    <property type="entry name" value="UPF0750_membrane"/>
</dbReference>
<comment type="subcellular location">
    <subcellularLocation>
        <location evidence="1">Cell membrane</location>
        <topology evidence="1">Multi-pass membrane protein</topology>
    </subcellularLocation>
</comment>
<feature type="transmembrane region" description="Helical" evidence="6">
    <location>
        <begin position="171"/>
        <end position="198"/>
    </location>
</feature>